<dbReference type="KEGG" id="fjg:BB050_01534"/>
<sequence>MKFSKLTIIIILLFFVKIYSQKKYIVNHENGKIKIEGYITANTFDSIYKEYYNTGILKIEGVYKNCEYKTNHKGIYIVGCGVESNLDTIKFGKKQGVWKTYYENGKLSLCSNFHCGIIQGNQFSYDINGKLESIEFYNEGHLMYSQDFNSSGIVIKTSSYEYKFGKNENFKKINSFEFYDNGDLKSNQTIEGNPEKEDETFKEYYSNGFLKLEKHTINGNKLGIYREYYENGNVKYEGLFKDNNPLKKQYFYNENGSISKIESWKNNKLVKTQILDNKS</sequence>
<dbReference type="GeneID" id="32307419"/>
<reference evidence="1 2" key="1">
    <citation type="submission" date="2016-08" db="EMBL/GenBank/DDBJ databases">
        <title>Complete genome sequence of Flavobacterium johnsoniae strain GSE09, a volatile-producing biocontrol agent isolated from cucumber (Cucumis sativus).</title>
        <authorList>
            <person name="Jeong J.-J."/>
            <person name="Oh J.Y."/>
            <person name="Jim Y.J."/>
            <person name="Sang M.K."/>
            <person name="Kim K.D."/>
        </authorList>
    </citation>
    <scope>NUCLEOTIDE SEQUENCE [LARGE SCALE GENOMIC DNA]</scope>
    <source>
        <strain evidence="1 2">GSE09</strain>
    </source>
</reference>
<dbReference type="RefSeq" id="WP_083219817.1">
    <property type="nucleotide sequence ID" value="NZ_CP016907.1"/>
</dbReference>
<organism evidence="1 2">
    <name type="scientific">Flavobacterium anhuiense</name>
    <dbReference type="NCBI Taxonomy" id="459526"/>
    <lineage>
        <taxon>Bacteria</taxon>
        <taxon>Pseudomonadati</taxon>
        <taxon>Bacteroidota</taxon>
        <taxon>Flavobacteriia</taxon>
        <taxon>Flavobacteriales</taxon>
        <taxon>Flavobacteriaceae</taxon>
        <taxon>Flavobacterium</taxon>
    </lineage>
</organism>
<dbReference type="InterPro" id="IPR011652">
    <property type="entry name" value="MORN_2"/>
</dbReference>
<name>A0AAC9D0Y3_9FLAO</name>
<dbReference type="Proteomes" id="UP000093276">
    <property type="component" value="Chromosome"/>
</dbReference>
<evidence type="ECO:0000313" key="1">
    <source>
        <dbReference type="EMBL" id="AOC94661.1"/>
    </source>
</evidence>
<accession>A0AAC9D0Y3</accession>
<dbReference type="Gene3D" id="3.90.930.1">
    <property type="match status" value="2"/>
</dbReference>
<proteinExistence type="predicted"/>
<gene>
    <name evidence="1" type="ORF">BB050_01534</name>
</gene>
<dbReference type="AlphaFoldDB" id="A0AAC9D0Y3"/>
<evidence type="ECO:0000313" key="2">
    <source>
        <dbReference type="Proteomes" id="UP000093276"/>
    </source>
</evidence>
<dbReference type="EMBL" id="CP016907">
    <property type="protein sequence ID" value="AOC94661.1"/>
    <property type="molecule type" value="Genomic_DNA"/>
</dbReference>
<protein>
    <submittedName>
        <fullName evidence="1">MORN repeat variant</fullName>
    </submittedName>
</protein>
<dbReference type="SUPFAM" id="SSF82185">
    <property type="entry name" value="Histone H3 K4-specific methyltransferase SET7/9 N-terminal domain"/>
    <property type="match status" value="1"/>
</dbReference>
<dbReference type="Pfam" id="PF07661">
    <property type="entry name" value="MORN_2"/>
    <property type="match status" value="3"/>
</dbReference>